<keyword evidence="3" id="KW-1185">Reference proteome</keyword>
<organism evidence="2 3">
    <name type="scientific">Bradyrhizobium yuanmingense</name>
    <dbReference type="NCBI Taxonomy" id="108015"/>
    <lineage>
        <taxon>Bacteria</taxon>
        <taxon>Pseudomonadati</taxon>
        <taxon>Pseudomonadota</taxon>
        <taxon>Alphaproteobacteria</taxon>
        <taxon>Hyphomicrobiales</taxon>
        <taxon>Nitrobacteraceae</taxon>
        <taxon>Bradyrhizobium</taxon>
    </lineage>
</organism>
<evidence type="ECO:0000313" key="2">
    <source>
        <dbReference type="EMBL" id="MEY9468764.1"/>
    </source>
</evidence>
<dbReference type="RefSeq" id="WP_036037911.1">
    <property type="nucleotide sequence ID" value="NZ_JBGBYD010000002.1"/>
</dbReference>
<name>A0ABV4GA24_9BRAD</name>
<dbReference type="EMBL" id="JBGBZN010000002">
    <property type="protein sequence ID" value="MEY9468764.1"/>
    <property type="molecule type" value="Genomic_DNA"/>
</dbReference>
<keyword evidence="1" id="KW-0812">Transmembrane</keyword>
<feature type="transmembrane region" description="Helical" evidence="1">
    <location>
        <begin position="60"/>
        <end position="81"/>
    </location>
</feature>
<keyword evidence="1" id="KW-1133">Transmembrane helix</keyword>
<dbReference type="PANTHER" id="PTHR14136:SF17">
    <property type="entry name" value="BTB_POZ DOMAIN-CONTAINING PROTEIN KCTD9"/>
    <property type="match status" value="1"/>
</dbReference>
<feature type="transmembrane region" description="Helical" evidence="1">
    <location>
        <begin position="12"/>
        <end position="39"/>
    </location>
</feature>
<dbReference type="Proteomes" id="UP001565474">
    <property type="component" value="Unassembled WGS sequence"/>
</dbReference>
<dbReference type="PANTHER" id="PTHR14136">
    <property type="entry name" value="BTB_POZ DOMAIN-CONTAINING PROTEIN KCTD9"/>
    <property type="match status" value="1"/>
</dbReference>
<evidence type="ECO:0000256" key="1">
    <source>
        <dbReference type="SAM" id="Phobius"/>
    </source>
</evidence>
<dbReference type="InterPro" id="IPR051082">
    <property type="entry name" value="Pentapeptide-BTB/POZ_domain"/>
</dbReference>
<gene>
    <name evidence="2" type="ORF">ABH992_001163</name>
</gene>
<dbReference type="InterPro" id="IPR001646">
    <property type="entry name" value="5peptide_repeat"/>
</dbReference>
<comment type="caution">
    <text evidence="2">The sequence shown here is derived from an EMBL/GenBank/DDBJ whole genome shotgun (WGS) entry which is preliminary data.</text>
</comment>
<proteinExistence type="predicted"/>
<dbReference type="Gene3D" id="2.160.20.80">
    <property type="entry name" value="E3 ubiquitin-protein ligase SopA"/>
    <property type="match status" value="1"/>
</dbReference>
<dbReference type="Pfam" id="PF00805">
    <property type="entry name" value="Pentapeptide"/>
    <property type="match status" value="1"/>
</dbReference>
<evidence type="ECO:0000313" key="3">
    <source>
        <dbReference type="Proteomes" id="UP001565474"/>
    </source>
</evidence>
<protein>
    <submittedName>
        <fullName evidence="2">Uncharacterized protein YjbI with pentapeptide repeats</fullName>
    </submittedName>
</protein>
<keyword evidence="1" id="KW-0472">Membrane</keyword>
<reference evidence="2 3" key="1">
    <citation type="submission" date="2024-07" db="EMBL/GenBank/DDBJ databases">
        <title>Genomic Encyclopedia of Type Strains, Phase V (KMG-V): Genome sequencing to study the core and pangenomes of soil and plant-associated prokaryotes.</title>
        <authorList>
            <person name="Whitman W."/>
        </authorList>
    </citation>
    <scope>NUCLEOTIDE SEQUENCE [LARGE SCALE GENOMIC DNA]</scope>
    <source>
        <strain evidence="2 3">USDA 222</strain>
    </source>
</reference>
<dbReference type="SUPFAM" id="SSF141571">
    <property type="entry name" value="Pentapeptide repeat-like"/>
    <property type="match status" value="1"/>
</dbReference>
<sequence length="371" mass="40576">MDFATILGVEMPLALLLVLIASYVLLALGAIIFIPRFVVPPRDSLSLDDSGKLLDQRMKVRSSVIQVVGGITVIATFIYGLHEFRRKEEGYQHTKAQQFAKSVAKLTSDTEKPGGKVEAIYVLGNTARRDPTYHRAVFEVMTGFIQQSPRTDCDTEASKKAGWKPSVEVRTAMRVIGERDPRKDITGKRLNLEESCLSGLDLSDEWGIVKGLSGIRFSSSSLLRIDFTKVELEKADLSGITAGDRHNADWSPEIGRRLHSGEEDDPRLVPLDFKLRRGFVAHFVNSNLSGATFHGAGLEGADFSGAVLDGASFKGANISRANFNGSTVKPEQLLEACVGNIGQSQDELRTEQPYVWRDVRKGLGAGVPACL</sequence>
<accession>A0ABV4GA24</accession>